<dbReference type="Proteomes" id="UP001488805">
    <property type="component" value="Unassembled WGS sequence"/>
</dbReference>
<reference evidence="1 2" key="1">
    <citation type="journal article" date="2024" name="Genome Biol. Evol.">
        <title>Chromosome-level genome assembly of the viviparous eelpout Zoarces viviparus.</title>
        <authorList>
            <person name="Fuhrmann N."/>
            <person name="Brasseur M.V."/>
            <person name="Bakowski C.E."/>
            <person name="Podsiadlowski L."/>
            <person name="Prost S."/>
            <person name="Krehenwinkel H."/>
            <person name="Mayer C."/>
        </authorList>
    </citation>
    <scope>NUCLEOTIDE SEQUENCE [LARGE SCALE GENOMIC DNA]</scope>
    <source>
        <strain evidence="1">NO-MEL_2022_Ind0_liver</strain>
    </source>
</reference>
<dbReference type="EMBL" id="JBCEZU010000089">
    <property type="protein sequence ID" value="KAK9531465.1"/>
    <property type="molecule type" value="Genomic_DNA"/>
</dbReference>
<comment type="caution">
    <text evidence="1">The sequence shown here is derived from an EMBL/GenBank/DDBJ whole genome shotgun (WGS) entry which is preliminary data.</text>
</comment>
<accession>A0AAW1FBA1</accession>
<protein>
    <submittedName>
        <fullName evidence="1">Uncharacterized protein</fullName>
    </submittedName>
</protein>
<name>A0AAW1FBA1_ZOAVI</name>
<proteinExistence type="predicted"/>
<evidence type="ECO:0000313" key="1">
    <source>
        <dbReference type="EMBL" id="KAK9531465.1"/>
    </source>
</evidence>
<gene>
    <name evidence="1" type="ORF">VZT92_010889</name>
</gene>
<sequence length="100" mass="10907">MKRHLEEGGGTLCFKHTSQWEGKASMPVRGGGEVVQEWKEGPLWTVPLLIEMYPTQANLTSEWICGANTPFSLRGAPVQVKSPLGSSVWGDELDVPLDGV</sequence>
<evidence type="ECO:0000313" key="2">
    <source>
        <dbReference type="Proteomes" id="UP001488805"/>
    </source>
</evidence>
<dbReference type="AlphaFoldDB" id="A0AAW1FBA1"/>
<organism evidence="1 2">
    <name type="scientific">Zoarces viviparus</name>
    <name type="common">Viviparous eelpout</name>
    <name type="synonym">Blennius viviparus</name>
    <dbReference type="NCBI Taxonomy" id="48416"/>
    <lineage>
        <taxon>Eukaryota</taxon>
        <taxon>Metazoa</taxon>
        <taxon>Chordata</taxon>
        <taxon>Craniata</taxon>
        <taxon>Vertebrata</taxon>
        <taxon>Euteleostomi</taxon>
        <taxon>Actinopterygii</taxon>
        <taxon>Neopterygii</taxon>
        <taxon>Teleostei</taxon>
        <taxon>Neoteleostei</taxon>
        <taxon>Acanthomorphata</taxon>
        <taxon>Eupercaria</taxon>
        <taxon>Perciformes</taxon>
        <taxon>Cottioidei</taxon>
        <taxon>Zoarcales</taxon>
        <taxon>Zoarcidae</taxon>
        <taxon>Zoarcinae</taxon>
        <taxon>Zoarces</taxon>
    </lineage>
</organism>
<keyword evidence="2" id="KW-1185">Reference proteome</keyword>